<feature type="signal peptide" evidence="1">
    <location>
        <begin position="1"/>
        <end position="24"/>
    </location>
</feature>
<evidence type="ECO:0000256" key="1">
    <source>
        <dbReference type="SAM" id="SignalP"/>
    </source>
</evidence>
<sequence length="49" mass="5563">MLNLRINKMKMKLFPTLSILLATAMFTSCNKDENSSNSLEDKKPVVFAK</sequence>
<dbReference type="PROSITE" id="PS51257">
    <property type="entry name" value="PROKAR_LIPOPROTEIN"/>
    <property type="match status" value="1"/>
</dbReference>
<reference evidence="2 3" key="1">
    <citation type="submission" date="2010-08" db="EMBL/GenBank/DDBJ databases">
        <authorList>
            <person name="Durkin A.S."/>
            <person name="Madupu R."/>
            <person name="Torralba M."/>
            <person name="Gillis M."/>
            <person name="Methe B."/>
            <person name="Sutton G."/>
            <person name="Nelson K.E."/>
        </authorList>
    </citation>
    <scope>NUCLEOTIDE SEQUENCE [LARGE SCALE GENOMIC DNA]</scope>
    <source>
        <strain evidence="2 3">FB035-09AN</strain>
    </source>
</reference>
<evidence type="ECO:0008006" key="4">
    <source>
        <dbReference type="Google" id="ProtNLM"/>
    </source>
</evidence>
<feature type="chain" id="PRO_5003148528" description="Lipoprotein" evidence="1">
    <location>
        <begin position="25"/>
        <end position="49"/>
    </location>
</feature>
<proteinExistence type="predicted"/>
<dbReference type="EMBL" id="AEDO01000016">
    <property type="protein sequence ID" value="EFL46630.1"/>
    <property type="molecule type" value="Genomic_DNA"/>
</dbReference>
<keyword evidence="1" id="KW-0732">Signal</keyword>
<evidence type="ECO:0000313" key="3">
    <source>
        <dbReference type="Proteomes" id="UP000003610"/>
    </source>
</evidence>
<dbReference type="AlphaFoldDB" id="E1KPI8"/>
<organism evidence="2 3">
    <name type="scientific">Prevotella disiens FB035-09AN</name>
    <dbReference type="NCBI Taxonomy" id="866771"/>
    <lineage>
        <taxon>Bacteria</taxon>
        <taxon>Pseudomonadati</taxon>
        <taxon>Bacteroidota</taxon>
        <taxon>Bacteroidia</taxon>
        <taxon>Bacteroidales</taxon>
        <taxon>Prevotellaceae</taxon>
        <taxon>Prevotella</taxon>
    </lineage>
</organism>
<dbReference type="Proteomes" id="UP000003610">
    <property type="component" value="Unassembled WGS sequence"/>
</dbReference>
<evidence type="ECO:0000313" key="2">
    <source>
        <dbReference type="EMBL" id="EFL46630.1"/>
    </source>
</evidence>
<gene>
    <name evidence="2" type="ORF">HMPREF9296_1247</name>
</gene>
<protein>
    <recommendedName>
        <fullName evidence="4">Lipoprotein</fullName>
    </recommendedName>
</protein>
<accession>E1KPI8</accession>
<name>E1KPI8_9BACT</name>
<feature type="non-terminal residue" evidence="2">
    <location>
        <position position="49"/>
    </location>
</feature>
<comment type="caution">
    <text evidence="2">The sequence shown here is derived from an EMBL/GenBank/DDBJ whole genome shotgun (WGS) entry which is preliminary data.</text>
</comment>